<protein>
    <submittedName>
        <fullName evidence="14">Uncharacterized protein</fullName>
    </submittedName>
</protein>
<evidence type="ECO:0000313" key="16">
    <source>
        <dbReference type="Proteomes" id="UP000499080"/>
    </source>
</evidence>
<evidence type="ECO:0000256" key="9">
    <source>
        <dbReference type="ARBA" id="ARBA00022848"/>
    </source>
</evidence>
<gene>
    <name evidence="14" type="ORF">AVEN_140845_1</name>
    <name evidence="15" type="ORF">AVEN_142419_1</name>
</gene>
<evidence type="ECO:0000256" key="1">
    <source>
        <dbReference type="ARBA" id="ARBA00001971"/>
    </source>
</evidence>
<dbReference type="GO" id="GO:0005789">
    <property type="term" value="C:endoplasmic reticulum membrane"/>
    <property type="evidence" value="ECO:0007669"/>
    <property type="project" value="UniProtKB-SubCell"/>
</dbReference>
<keyword evidence="11" id="KW-0408">Iron</keyword>
<keyword evidence="12" id="KW-0503">Monooxygenase</keyword>
<dbReference type="SUPFAM" id="SSF48264">
    <property type="entry name" value="Cytochrome P450"/>
    <property type="match status" value="1"/>
</dbReference>
<evidence type="ECO:0000256" key="10">
    <source>
        <dbReference type="ARBA" id="ARBA00023002"/>
    </source>
</evidence>
<comment type="cofactor">
    <cofactor evidence="1">
        <name>heme</name>
        <dbReference type="ChEBI" id="CHEBI:30413"/>
    </cofactor>
</comment>
<organism evidence="14 16">
    <name type="scientific">Araneus ventricosus</name>
    <name type="common">Orbweaver spider</name>
    <name type="synonym">Epeira ventricosa</name>
    <dbReference type="NCBI Taxonomy" id="182803"/>
    <lineage>
        <taxon>Eukaryota</taxon>
        <taxon>Metazoa</taxon>
        <taxon>Ecdysozoa</taxon>
        <taxon>Arthropoda</taxon>
        <taxon>Chelicerata</taxon>
        <taxon>Arachnida</taxon>
        <taxon>Araneae</taxon>
        <taxon>Araneomorphae</taxon>
        <taxon>Entelegynae</taxon>
        <taxon>Araneoidea</taxon>
        <taxon>Araneidae</taxon>
        <taxon>Araneus</taxon>
    </lineage>
</organism>
<dbReference type="InterPro" id="IPR002403">
    <property type="entry name" value="Cyt_P450_E_grp-IV"/>
</dbReference>
<keyword evidence="7" id="KW-0479">Metal-binding</keyword>
<evidence type="ECO:0000256" key="13">
    <source>
        <dbReference type="ARBA" id="ARBA00023136"/>
    </source>
</evidence>
<evidence type="ECO:0000256" key="12">
    <source>
        <dbReference type="ARBA" id="ARBA00023033"/>
    </source>
</evidence>
<dbReference type="Gene3D" id="1.10.630.10">
    <property type="entry name" value="Cytochrome P450"/>
    <property type="match status" value="1"/>
</dbReference>
<dbReference type="PANTHER" id="PTHR24292:SF54">
    <property type="entry name" value="CYP9F3-RELATED"/>
    <property type="match status" value="1"/>
</dbReference>
<keyword evidence="9" id="KW-0492">Microsome</keyword>
<reference evidence="14 16" key="1">
    <citation type="journal article" date="2019" name="Sci. Rep.">
        <title>Orb-weaving spider Araneus ventricosus genome elucidates the spidroin gene catalogue.</title>
        <authorList>
            <person name="Kono N."/>
            <person name="Nakamura H."/>
            <person name="Ohtoshi R."/>
            <person name="Moran D.A.P."/>
            <person name="Shinohara A."/>
            <person name="Yoshida Y."/>
            <person name="Fujiwara M."/>
            <person name="Mori M."/>
            <person name="Tomita M."/>
            <person name="Arakawa K."/>
        </authorList>
    </citation>
    <scope>NUCLEOTIDE SEQUENCE [LARGE SCALE GENOMIC DNA]</scope>
</reference>
<evidence type="ECO:0000256" key="4">
    <source>
        <dbReference type="ARBA" id="ARBA00004406"/>
    </source>
</evidence>
<keyword evidence="6" id="KW-0349">Heme</keyword>
<proteinExistence type="inferred from homology"/>
<evidence type="ECO:0000256" key="5">
    <source>
        <dbReference type="ARBA" id="ARBA00010617"/>
    </source>
</evidence>
<dbReference type="GO" id="GO:0016705">
    <property type="term" value="F:oxidoreductase activity, acting on paired donors, with incorporation or reduction of molecular oxygen"/>
    <property type="evidence" value="ECO:0007669"/>
    <property type="project" value="InterPro"/>
</dbReference>
<comment type="caution">
    <text evidence="14">The sequence shown here is derived from an EMBL/GenBank/DDBJ whole genome shotgun (WGS) entry which is preliminary data.</text>
</comment>
<dbReference type="GO" id="GO:0005506">
    <property type="term" value="F:iron ion binding"/>
    <property type="evidence" value="ECO:0007669"/>
    <property type="project" value="InterPro"/>
</dbReference>
<dbReference type="EMBL" id="BGPR01040590">
    <property type="protein sequence ID" value="GBO16744.1"/>
    <property type="molecule type" value="Genomic_DNA"/>
</dbReference>
<dbReference type="Proteomes" id="UP000499080">
    <property type="component" value="Unassembled WGS sequence"/>
</dbReference>
<dbReference type="OrthoDB" id="2789670at2759"/>
<evidence type="ECO:0000256" key="2">
    <source>
        <dbReference type="ARBA" id="ARBA00003690"/>
    </source>
</evidence>
<evidence type="ECO:0000256" key="7">
    <source>
        <dbReference type="ARBA" id="ARBA00022723"/>
    </source>
</evidence>
<dbReference type="GO" id="GO:0020037">
    <property type="term" value="F:heme binding"/>
    <property type="evidence" value="ECO:0007669"/>
    <property type="project" value="InterPro"/>
</dbReference>
<dbReference type="PRINTS" id="PR00465">
    <property type="entry name" value="EP450IV"/>
</dbReference>
<dbReference type="EMBL" id="BGPR01040589">
    <property type="protein sequence ID" value="GBO16738.1"/>
    <property type="molecule type" value="Genomic_DNA"/>
</dbReference>
<comment type="similarity">
    <text evidence="5">Belongs to the cytochrome P450 family.</text>
</comment>
<keyword evidence="8" id="KW-0256">Endoplasmic reticulum</keyword>
<name>A0A4Y2UV28_ARAVE</name>
<evidence type="ECO:0000313" key="15">
    <source>
        <dbReference type="EMBL" id="GBO16744.1"/>
    </source>
</evidence>
<dbReference type="InterPro" id="IPR050476">
    <property type="entry name" value="Insect_CytP450_Detox"/>
</dbReference>
<dbReference type="InterPro" id="IPR001128">
    <property type="entry name" value="Cyt_P450"/>
</dbReference>
<keyword evidence="13" id="KW-0472">Membrane</keyword>
<keyword evidence="10" id="KW-0560">Oxidoreductase</keyword>
<sequence>MNYLDNVISETLRLYPSFSRLERVAGADYKLGSTGLVISKGTTLVIPVYALQRDPKLYPDPNRFDPDK</sequence>
<evidence type="ECO:0000313" key="14">
    <source>
        <dbReference type="EMBL" id="GBO16738.1"/>
    </source>
</evidence>
<evidence type="ECO:0000256" key="11">
    <source>
        <dbReference type="ARBA" id="ARBA00023004"/>
    </source>
</evidence>
<dbReference type="GO" id="GO:0004497">
    <property type="term" value="F:monooxygenase activity"/>
    <property type="evidence" value="ECO:0007669"/>
    <property type="project" value="UniProtKB-KW"/>
</dbReference>
<dbReference type="AlphaFoldDB" id="A0A4Y2UV28"/>
<keyword evidence="16" id="KW-1185">Reference proteome</keyword>
<evidence type="ECO:0000256" key="6">
    <source>
        <dbReference type="ARBA" id="ARBA00022617"/>
    </source>
</evidence>
<evidence type="ECO:0000256" key="8">
    <source>
        <dbReference type="ARBA" id="ARBA00022824"/>
    </source>
</evidence>
<dbReference type="Pfam" id="PF00067">
    <property type="entry name" value="p450"/>
    <property type="match status" value="1"/>
</dbReference>
<comment type="function">
    <text evidence="2">May be involved in the metabolism of insect hormones and in the breakdown of synthetic insecticides.</text>
</comment>
<dbReference type="InterPro" id="IPR036396">
    <property type="entry name" value="Cyt_P450_sf"/>
</dbReference>
<accession>A0A4Y2UV28</accession>
<comment type="subcellular location">
    <subcellularLocation>
        <location evidence="4">Endoplasmic reticulum membrane</location>
        <topology evidence="4">Peripheral membrane protein</topology>
    </subcellularLocation>
    <subcellularLocation>
        <location evidence="3">Microsome membrane</location>
        <topology evidence="3">Peripheral membrane protein</topology>
    </subcellularLocation>
</comment>
<dbReference type="PANTHER" id="PTHR24292">
    <property type="entry name" value="CYTOCHROME P450"/>
    <property type="match status" value="1"/>
</dbReference>
<evidence type="ECO:0000256" key="3">
    <source>
        <dbReference type="ARBA" id="ARBA00004174"/>
    </source>
</evidence>